<feature type="non-terminal residue" evidence="2">
    <location>
        <position position="373"/>
    </location>
</feature>
<evidence type="ECO:0000313" key="3">
    <source>
        <dbReference type="Proteomes" id="UP001432322"/>
    </source>
</evidence>
<feature type="compositionally biased region" description="Polar residues" evidence="1">
    <location>
        <begin position="151"/>
        <end position="165"/>
    </location>
</feature>
<evidence type="ECO:0000313" key="2">
    <source>
        <dbReference type="EMBL" id="GMT35245.1"/>
    </source>
</evidence>
<accession>A0AAV5WX51</accession>
<dbReference type="EMBL" id="BTSY01000007">
    <property type="protein sequence ID" value="GMT35245.1"/>
    <property type="molecule type" value="Genomic_DNA"/>
</dbReference>
<reference evidence="2" key="1">
    <citation type="submission" date="2023-10" db="EMBL/GenBank/DDBJ databases">
        <title>Genome assembly of Pristionchus species.</title>
        <authorList>
            <person name="Yoshida K."/>
            <person name="Sommer R.J."/>
        </authorList>
    </citation>
    <scope>NUCLEOTIDE SEQUENCE</scope>
    <source>
        <strain evidence="2">RS5133</strain>
    </source>
</reference>
<feature type="non-terminal residue" evidence="2">
    <location>
        <position position="1"/>
    </location>
</feature>
<evidence type="ECO:0000256" key="1">
    <source>
        <dbReference type="SAM" id="MobiDB-lite"/>
    </source>
</evidence>
<name>A0AAV5WX51_9BILA</name>
<dbReference type="Proteomes" id="UP001432322">
    <property type="component" value="Unassembled WGS sequence"/>
</dbReference>
<keyword evidence="3" id="KW-1185">Reference proteome</keyword>
<dbReference type="AlphaFoldDB" id="A0AAV5WX51"/>
<feature type="region of interest" description="Disordered" evidence="1">
    <location>
        <begin position="137"/>
        <end position="201"/>
    </location>
</feature>
<sequence length="373" mass="42269">CFSMATDHIIDVGARNWTRFRKVIDKAGEYSAGLDGFVGMHLKTIIEKTDEVGSGLNRDWRATWSSSDEETLEQQQADALGTVKELHKAFKALVDIYLYRQKEYEDRLKLIEGNPPPAFSAERETDDDIEDEMQIKTEEPDETTSEPTKSHPSSNSPRQRTQASDADSAGVVKEEPLDDFDDFPDETAIKSEPIDYDDIPDEKPLADMFLPSTSTSRPIAQTDLFCHESMASDQDMEKLSEQLKQQDYAAPSMMKATKRIAVKGHVVVNRNEVLQRDRDRPFFQNLVSNSADFSVQALKDKYKGVVSPSRCVLCNLFTTMGKYTPTNPANREHFLTTLRLRKDDHVAKVQELLSNDDRVFFCHSHIGAPPRQL</sequence>
<proteinExistence type="predicted"/>
<comment type="caution">
    <text evidence="2">The sequence shown here is derived from an EMBL/GenBank/DDBJ whole genome shotgun (WGS) entry which is preliminary data.</text>
</comment>
<gene>
    <name evidence="2" type="ORF">PFISCL1PPCAC_26542</name>
</gene>
<feature type="compositionally biased region" description="Acidic residues" evidence="1">
    <location>
        <begin position="176"/>
        <end position="185"/>
    </location>
</feature>
<protein>
    <submittedName>
        <fullName evidence="2">Uncharacterized protein</fullName>
    </submittedName>
</protein>
<organism evidence="2 3">
    <name type="scientific">Pristionchus fissidentatus</name>
    <dbReference type="NCBI Taxonomy" id="1538716"/>
    <lineage>
        <taxon>Eukaryota</taxon>
        <taxon>Metazoa</taxon>
        <taxon>Ecdysozoa</taxon>
        <taxon>Nematoda</taxon>
        <taxon>Chromadorea</taxon>
        <taxon>Rhabditida</taxon>
        <taxon>Rhabditina</taxon>
        <taxon>Diplogasteromorpha</taxon>
        <taxon>Diplogasteroidea</taxon>
        <taxon>Neodiplogasteridae</taxon>
        <taxon>Pristionchus</taxon>
    </lineage>
</organism>